<evidence type="ECO:0000313" key="2">
    <source>
        <dbReference type="Proteomes" id="UP001500393"/>
    </source>
</evidence>
<dbReference type="Proteomes" id="UP001500393">
    <property type="component" value="Unassembled WGS sequence"/>
</dbReference>
<reference evidence="2" key="1">
    <citation type="journal article" date="2019" name="Int. J. Syst. Evol. Microbiol.">
        <title>The Global Catalogue of Microorganisms (GCM) 10K type strain sequencing project: providing services to taxonomists for standard genome sequencing and annotation.</title>
        <authorList>
            <consortium name="The Broad Institute Genomics Platform"/>
            <consortium name="The Broad Institute Genome Sequencing Center for Infectious Disease"/>
            <person name="Wu L."/>
            <person name="Ma J."/>
        </authorList>
    </citation>
    <scope>NUCLEOTIDE SEQUENCE [LARGE SCALE GENOMIC DNA]</scope>
    <source>
        <strain evidence="2">JCM 14969</strain>
    </source>
</reference>
<sequence length="72" mass="8111">MVLDLTADFALRDQIMTRLAHLRDQSGGTVTREQLTNFEIDGERRRLIDASRGIWNPRDLNATLSIVSSPSV</sequence>
<accession>A0ABP4PCC5</accession>
<organism evidence="1 2">
    <name type="scientific">Kribbella sancticallisti</name>
    <dbReference type="NCBI Taxonomy" id="460087"/>
    <lineage>
        <taxon>Bacteria</taxon>
        <taxon>Bacillati</taxon>
        <taxon>Actinomycetota</taxon>
        <taxon>Actinomycetes</taxon>
        <taxon>Propionibacteriales</taxon>
        <taxon>Kribbellaceae</taxon>
        <taxon>Kribbella</taxon>
    </lineage>
</organism>
<dbReference type="EMBL" id="BAAAOS010000019">
    <property type="protein sequence ID" value="GAA1576735.1"/>
    <property type="molecule type" value="Genomic_DNA"/>
</dbReference>
<evidence type="ECO:0000313" key="1">
    <source>
        <dbReference type="EMBL" id="GAA1576735.1"/>
    </source>
</evidence>
<keyword evidence="2" id="KW-1185">Reference proteome</keyword>
<protein>
    <submittedName>
        <fullName evidence="1">Uncharacterized protein</fullName>
    </submittedName>
</protein>
<proteinExistence type="predicted"/>
<comment type="caution">
    <text evidence="1">The sequence shown here is derived from an EMBL/GenBank/DDBJ whole genome shotgun (WGS) entry which is preliminary data.</text>
</comment>
<gene>
    <name evidence="1" type="ORF">GCM10009789_32780</name>
</gene>
<name>A0ABP4PCC5_9ACTN</name>